<sequence length="65" mass="7466">MCKNKEKVVIESGLTEEELKQSDTNIYNYLGLLPKPEGTITQSLFKIAKIYADYKLKSKKIIVEE</sequence>
<accession>A0A0F9ZRX5</accession>
<proteinExistence type="predicted"/>
<name>A0A0F9ZRX5_9BACT</name>
<protein>
    <submittedName>
        <fullName evidence="1">Uncharacterized protein</fullName>
    </submittedName>
</protein>
<dbReference type="Proteomes" id="UP000033995">
    <property type="component" value="Unassembled WGS sequence"/>
</dbReference>
<dbReference type="AlphaFoldDB" id="A0A0F9ZRX5"/>
<gene>
    <name evidence="1" type="ORF">UR38_C0006G0006</name>
</gene>
<dbReference type="EMBL" id="LBOZ01000006">
    <property type="protein sequence ID" value="KKP47003.1"/>
    <property type="molecule type" value="Genomic_DNA"/>
</dbReference>
<comment type="caution">
    <text evidence="1">The sequence shown here is derived from an EMBL/GenBank/DDBJ whole genome shotgun (WGS) entry which is preliminary data.</text>
</comment>
<reference evidence="1 2" key="1">
    <citation type="journal article" date="2015" name="Nature">
        <title>rRNA introns, odd ribosomes, and small enigmatic genomes across a large radiation of phyla.</title>
        <authorList>
            <person name="Brown C.T."/>
            <person name="Hug L.A."/>
            <person name="Thomas B.C."/>
            <person name="Sharon I."/>
            <person name="Castelle C.J."/>
            <person name="Singh A."/>
            <person name="Wilkins M.J."/>
            <person name="Williams K.H."/>
            <person name="Banfield J.F."/>
        </authorList>
    </citation>
    <scope>NUCLEOTIDE SEQUENCE [LARGE SCALE GENOMIC DNA]</scope>
</reference>
<evidence type="ECO:0000313" key="1">
    <source>
        <dbReference type="EMBL" id="KKP47003.1"/>
    </source>
</evidence>
<evidence type="ECO:0000313" key="2">
    <source>
        <dbReference type="Proteomes" id="UP000033995"/>
    </source>
</evidence>
<organism evidence="1 2">
    <name type="scientific">Candidatus Woesebacteria bacterium GW2011_GWA2_33_28</name>
    <dbReference type="NCBI Taxonomy" id="1618561"/>
    <lineage>
        <taxon>Bacteria</taxon>
        <taxon>Candidatus Woeseibacteriota</taxon>
    </lineage>
</organism>